<dbReference type="InterPro" id="IPR029058">
    <property type="entry name" value="AB_hydrolase_fold"/>
</dbReference>
<dbReference type="GO" id="GO:0042171">
    <property type="term" value="F:lysophosphatidic acid acyltransferase activity"/>
    <property type="evidence" value="ECO:0007669"/>
    <property type="project" value="TreeGrafter"/>
</dbReference>
<evidence type="ECO:0000259" key="2">
    <source>
        <dbReference type="Pfam" id="PF00561"/>
    </source>
</evidence>
<proteinExistence type="predicted"/>
<evidence type="ECO:0000313" key="3">
    <source>
        <dbReference type="EMBL" id="ODV65642.1"/>
    </source>
</evidence>
<dbReference type="InterPro" id="IPR000073">
    <property type="entry name" value="AB_hydrolase_1"/>
</dbReference>
<dbReference type="Pfam" id="PF00561">
    <property type="entry name" value="Abhydrolase_1"/>
    <property type="match status" value="1"/>
</dbReference>
<gene>
    <name evidence="3" type="ORF">HYPBUDRAFT_153861</name>
</gene>
<dbReference type="GO" id="GO:0035965">
    <property type="term" value="P:cardiolipin acyl-chain remodeling"/>
    <property type="evidence" value="ECO:0007669"/>
    <property type="project" value="TreeGrafter"/>
</dbReference>
<sequence length="495" mass="56835">MSTSTTYKTEEPAEQASSEMESSSRQLVRSEGPKRKKKTEFDEERKRPIYPWSDSFKDWFKHGILKNYTDEQVESKLLSHLPFYPVSDGKRVAKIIDTKLDDGNYIHEFCIENIECDNSDSNEGNEEGVLSKIGLGKSLTPPEVTDVVLVHGYAASLGLFIDNFDSLSSIPGVKIHAIDLLGFGFSSRPKFPKFPNNTKEDIYKVEDWFIDSMEEWRIKRNINRFILIGHSFGGYLSCAYAMKYNRKLIDASSKAQNLIDKMILVSPVGVERSKYSLIKNDTDLETRLENQSESQVPLTRELTADQESIVQGTDTQPEVENDDENTRGRKFLYHLWRHHYSPFGIVRNIGPVRSKFISRWTTHRFAHVYYQNPEHFFNVHNYIYRIFNGPGSGEYAITRVLDVGAMARLPLIDRVPQKVVDMKLPTLWLYGDKDWMNDEAGQEITAEINQLAKKTSPPINSLAQFGYITNAGHHLYLDNPPDFAKVVFKFLGFKK</sequence>
<feature type="compositionally biased region" description="Low complexity" evidence="1">
    <location>
        <begin position="14"/>
        <end position="24"/>
    </location>
</feature>
<feature type="domain" description="AB hydrolase-1" evidence="2">
    <location>
        <begin position="147"/>
        <end position="480"/>
    </location>
</feature>
<evidence type="ECO:0000256" key="1">
    <source>
        <dbReference type="SAM" id="MobiDB-lite"/>
    </source>
</evidence>
<dbReference type="GO" id="GO:0005743">
    <property type="term" value="C:mitochondrial inner membrane"/>
    <property type="evidence" value="ECO:0007669"/>
    <property type="project" value="TreeGrafter"/>
</dbReference>
<dbReference type="PANTHER" id="PTHR42886">
    <property type="entry name" value="RE40534P-RELATED"/>
    <property type="match status" value="1"/>
</dbReference>
<dbReference type="RefSeq" id="XP_020074709.1">
    <property type="nucleotide sequence ID" value="XM_020221766.1"/>
</dbReference>
<protein>
    <submittedName>
        <fullName evidence="3">Alpha/beta-hydrolase</fullName>
    </submittedName>
</protein>
<keyword evidence="3" id="KW-0378">Hydrolase</keyword>
<dbReference type="OrthoDB" id="7457040at2759"/>
<evidence type="ECO:0000313" key="4">
    <source>
        <dbReference type="Proteomes" id="UP000095085"/>
    </source>
</evidence>
<dbReference type="SUPFAM" id="SSF53474">
    <property type="entry name" value="alpha/beta-Hydrolases"/>
    <property type="match status" value="1"/>
</dbReference>
<dbReference type="GO" id="GO:0006654">
    <property type="term" value="P:phosphatidic acid biosynthetic process"/>
    <property type="evidence" value="ECO:0007669"/>
    <property type="project" value="TreeGrafter"/>
</dbReference>
<dbReference type="Gene3D" id="3.40.50.1820">
    <property type="entry name" value="alpha/beta hydrolase"/>
    <property type="match status" value="1"/>
</dbReference>
<organism evidence="3 4">
    <name type="scientific">Hyphopichia burtonii NRRL Y-1933</name>
    <dbReference type="NCBI Taxonomy" id="984485"/>
    <lineage>
        <taxon>Eukaryota</taxon>
        <taxon>Fungi</taxon>
        <taxon>Dikarya</taxon>
        <taxon>Ascomycota</taxon>
        <taxon>Saccharomycotina</taxon>
        <taxon>Pichiomycetes</taxon>
        <taxon>Debaryomycetaceae</taxon>
        <taxon>Hyphopichia</taxon>
    </lineage>
</organism>
<name>A0A1E4REG0_9ASCO</name>
<dbReference type="PANTHER" id="PTHR42886:SF23">
    <property type="entry name" value="1-ACYLGLYCEROL-3-PHOSPHATE O-ACYLTRANSFERASE ICT1-RELATED"/>
    <property type="match status" value="1"/>
</dbReference>
<accession>A0A1E4REG0</accession>
<keyword evidence="4" id="KW-1185">Reference proteome</keyword>
<feature type="region of interest" description="Disordered" evidence="1">
    <location>
        <begin position="1"/>
        <end position="44"/>
    </location>
</feature>
<dbReference type="AlphaFoldDB" id="A0A1E4REG0"/>
<dbReference type="EMBL" id="KV454544">
    <property type="protein sequence ID" value="ODV65642.1"/>
    <property type="molecule type" value="Genomic_DNA"/>
</dbReference>
<dbReference type="Proteomes" id="UP000095085">
    <property type="component" value="Unassembled WGS sequence"/>
</dbReference>
<dbReference type="GO" id="GO:0004623">
    <property type="term" value="F:phospholipase A2 activity"/>
    <property type="evidence" value="ECO:0007669"/>
    <property type="project" value="TreeGrafter"/>
</dbReference>
<reference evidence="4" key="1">
    <citation type="submission" date="2016-05" db="EMBL/GenBank/DDBJ databases">
        <title>Comparative genomics of biotechnologically important yeasts.</title>
        <authorList>
            <consortium name="DOE Joint Genome Institute"/>
            <person name="Riley R."/>
            <person name="Haridas S."/>
            <person name="Wolfe K.H."/>
            <person name="Lopes M.R."/>
            <person name="Hittinger C.T."/>
            <person name="Goker M."/>
            <person name="Salamov A."/>
            <person name="Wisecaver J."/>
            <person name="Long T.M."/>
            <person name="Aerts A.L."/>
            <person name="Barry K."/>
            <person name="Choi C."/>
            <person name="Clum A."/>
            <person name="Coughlan A.Y."/>
            <person name="Deshpande S."/>
            <person name="Douglass A.P."/>
            <person name="Hanson S.J."/>
            <person name="Klenk H.-P."/>
            <person name="Labutti K."/>
            <person name="Lapidus A."/>
            <person name="Lindquist E."/>
            <person name="Lipzen A."/>
            <person name="Meier-Kolthoff J.P."/>
            <person name="Ohm R.A."/>
            <person name="Otillar R.P."/>
            <person name="Pangilinan J."/>
            <person name="Peng Y."/>
            <person name="Rokas A."/>
            <person name="Rosa C.A."/>
            <person name="Scheuner C."/>
            <person name="Sibirny A.A."/>
            <person name="Slot J.C."/>
            <person name="Stielow J.B."/>
            <person name="Sun H."/>
            <person name="Kurtzman C.P."/>
            <person name="Blackwell M."/>
            <person name="Grigoriev I.V."/>
            <person name="Jeffries T.W."/>
        </authorList>
    </citation>
    <scope>NUCLEOTIDE SEQUENCE [LARGE SCALE GENOMIC DNA]</scope>
    <source>
        <strain evidence="4">NRRL Y-1933</strain>
    </source>
</reference>
<dbReference type="STRING" id="984485.A0A1E4REG0"/>
<dbReference type="GO" id="GO:0055088">
    <property type="term" value="P:lipid homeostasis"/>
    <property type="evidence" value="ECO:0007669"/>
    <property type="project" value="TreeGrafter"/>
</dbReference>
<dbReference type="GeneID" id="30996315"/>